<proteinExistence type="predicted"/>
<dbReference type="PANTHER" id="PTHR47590:SF1">
    <property type="entry name" value="F-BOX_KELCH-REPEAT PROTEIN SKIP25"/>
    <property type="match status" value="1"/>
</dbReference>
<dbReference type="AlphaFoldDB" id="A0A7C9CL83"/>
<reference evidence="1" key="2">
    <citation type="submission" date="2020-07" db="EMBL/GenBank/DDBJ databases">
        <authorList>
            <person name="Vera ALvarez R."/>
            <person name="Arias-Moreno D.M."/>
            <person name="Jimenez-Jacinto V."/>
            <person name="Jimenez-Bremont J.F."/>
            <person name="Swaminathan K."/>
            <person name="Moose S.P."/>
            <person name="Guerrero-Gonzalez M.L."/>
            <person name="Marino-Ramirez L."/>
            <person name="Landsman D."/>
            <person name="Rodriguez-Kessler M."/>
            <person name="Delgado-Sanchez P."/>
        </authorList>
    </citation>
    <scope>NUCLEOTIDE SEQUENCE</scope>
    <source>
        <tissue evidence="1">Cladode</tissue>
    </source>
</reference>
<dbReference type="EMBL" id="GISG01030377">
    <property type="protein sequence ID" value="MBA4620402.1"/>
    <property type="molecule type" value="Transcribed_RNA"/>
</dbReference>
<accession>A0A7C9CL83</accession>
<dbReference type="SUPFAM" id="SSF63825">
    <property type="entry name" value="YWTD domain"/>
    <property type="match status" value="1"/>
</dbReference>
<reference evidence="1" key="1">
    <citation type="journal article" date="2013" name="J. Plant Res.">
        <title>Effect of fungi and light on seed germination of three Opuntia species from semiarid lands of central Mexico.</title>
        <authorList>
            <person name="Delgado-Sanchez P."/>
            <person name="Jimenez-Bremont J.F."/>
            <person name="Guerrero-Gonzalez Mde L."/>
            <person name="Flores J."/>
        </authorList>
    </citation>
    <scope>NUCLEOTIDE SEQUENCE</scope>
    <source>
        <tissue evidence="1">Cladode</tissue>
    </source>
</reference>
<evidence type="ECO:0000313" key="1">
    <source>
        <dbReference type="EMBL" id="MBA4620402.1"/>
    </source>
</evidence>
<name>A0A7C9CL83_OPUST</name>
<dbReference type="PANTHER" id="PTHR47590">
    <property type="entry name" value="F-BOX/KELCH-REPEAT PROTEIN SKIP25"/>
    <property type="match status" value="1"/>
</dbReference>
<organism evidence="1">
    <name type="scientific">Opuntia streptacantha</name>
    <name type="common">Prickly pear cactus</name>
    <name type="synonym">Opuntia cardona</name>
    <dbReference type="NCBI Taxonomy" id="393608"/>
    <lineage>
        <taxon>Eukaryota</taxon>
        <taxon>Viridiplantae</taxon>
        <taxon>Streptophyta</taxon>
        <taxon>Embryophyta</taxon>
        <taxon>Tracheophyta</taxon>
        <taxon>Spermatophyta</taxon>
        <taxon>Magnoliopsida</taxon>
        <taxon>eudicotyledons</taxon>
        <taxon>Gunneridae</taxon>
        <taxon>Pentapetalae</taxon>
        <taxon>Caryophyllales</taxon>
        <taxon>Cactineae</taxon>
        <taxon>Cactaceae</taxon>
        <taxon>Opuntioideae</taxon>
        <taxon>Opuntia</taxon>
    </lineage>
</organism>
<sequence>MVNVDAKEGAVFDTQLDECFEMAEGMVAGWRGPAASMAEQVVYLVDQTKGVLRRYDEEGDLWVDVFECERFKGAQHIAAAGGKVCVVAGGGGGIFVVDVTDAPVKMWVVEPPAGYKAVAVHVLPRMSRPEWSTV</sequence>
<protein>
    <submittedName>
        <fullName evidence="1">Uncharacterized protein</fullName>
    </submittedName>
</protein>